<evidence type="ECO:0000313" key="2">
    <source>
        <dbReference type="EMBL" id="KAF7282382.1"/>
    </source>
</evidence>
<sequence>MYKCNSLSAVVALVFRILKLSSSLKYTYHHFISGCCFDHNKNKQTIKVSKHQSCHSTIQSPCRSSTPHSSPSGMMPSIMIIIIPIITKHPLHCSSLATLISTTIAVSRDLQSLGGDTWDLRQPHHHRHTIAKRLRSLEGQEEVRPAAAWSPAPCRRARVHRPGKWNGNGTACVVTPWRNSLLEPSQGALSRKQIVIST</sequence>
<evidence type="ECO:0000313" key="3">
    <source>
        <dbReference type="Proteomes" id="UP000625711"/>
    </source>
</evidence>
<dbReference type="Proteomes" id="UP000625711">
    <property type="component" value="Unassembled WGS sequence"/>
</dbReference>
<name>A0A834INZ5_RHYFE</name>
<proteinExistence type="predicted"/>
<dbReference type="AlphaFoldDB" id="A0A834INZ5"/>
<protein>
    <submittedName>
        <fullName evidence="2">Uncharacterized protein</fullName>
    </submittedName>
</protein>
<comment type="caution">
    <text evidence="2">The sequence shown here is derived from an EMBL/GenBank/DDBJ whole genome shotgun (WGS) entry which is preliminary data.</text>
</comment>
<keyword evidence="3" id="KW-1185">Reference proteome</keyword>
<feature type="signal peptide" evidence="1">
    <location>
        <begin position="1"/>
        <end position="23"/>
    </location>
</feature>
<evidence type="ECO:0000256" key="1">
    <source>
        <dbReference type="SAM" id="SignalP"/>
    </source>
</evidence>
<accession>A0A834INZ5</accession>
<gene>
    <name evidence="2" type="ORF">GWI33_002758</name>
</gene>
<organism evidence="2 3">
    <name type="scientific">Rhynchophorus ferrugineus</name>
    <name type="common">Red palm weevil</name>
    <name type="synonym">Curculio ferrugineus</name>
    <dbReference type="NCBI Taxonomy" id="354439"/>
    <lineage>
        <taxon>Eukaryota</taxon>
        <taxon>Metazoa</taxon>
        <taxon>Ecdysozoa</taxon>
        <taxon>Arthropoda</taxon>
        <taxon>Hexapoda</taxon>
        <taxon>Insecta</taxon>
        <taxon>Pterygota</taxon>
        <taxon>Neoptera</taxon>
        <taxon>Endopterygota</taxon>
        <taxon>Coleoptera</taxon>
        <taxon>Polyphaga</taxon>
        <taxon>Cucujiformia</taxon>
        <taxon>Curculionidae</taxon>
        <taxon>Dryophthorinae</taxon>
        <taxon>Rhynchophorus</taxon>
    </lineage>
</organism>
<dbReference type="EMBL" id="JAACXV010000176">
    <property type="protein sequence ID" value="KAF7282382.1"/>
    <property type="molecule type" value="Genomic_DNA"/>
</dbReference>
<reference evidence="2" key="1">
    <citation type="submission" date="2020-08" db="EMBL/GenBank/DDBJ databases">
        <title>Genome sequencing and assembly of the red palm weevil Rhynchophorus ferrugineus.</title>
        <authorList>
            <person name="Dias G.B."/>
            <person name="Bergman C.M."/>
            <person name="Manee M."/>
        </authorList>
    </citation>
    <scope>NUCLEOTIDE SEQUENCE</scope>
    <source>
        <strain evidence="2">AA-2017</strain>
        <tissue evidence="2">Whole larva</tissue>
    </source>
</reference>
<feature type="chain" id="PRO_5032548463" evidence="1">
    <location>
        <begin position="24"/>
        <end position="198"/>
    </location>
</feature>
<keyword evidence="1" id="KW-0732">Signal</keyword>